<keyword evidence="2" id="KW-1185">Reference proteome</keyword>
<accession>A0A3S3AFU3</accession>
<evidence type="ECO:0000313" key="2">
    <source>
        <dbReference type="Proteomes" id="UP000286208"/>
    </source>
</evidence>
<dbReference type="OrthoDB" id="4457696at2"/>
<protein>
    <submittedName>
        <fullName evidence="1">Uncharacterized protein</fullName>
    </submittedName>
</protein>
<dbReference type="Proteomes" id="UP000286208">
    <property type="component" value="Unassembled WGS sequence"/>
</dbReference>
<dbReference type="AlphaFoldDB" id="A0A3S3AFU3"/>
<comment type="caution">
    <text evidence="1">The sequence shown here is derived from an EMBL/GenBank/DDBJ whole genome shotgun (WGS) entry which is preliminary data.</text>
</comment>
<reference evidence="1 2" key="1">
    <citation type="submission" date="2018-11" db="EMBL/GenBank/DDBJ databases">
        <title>Rhodococcus spongicola sp. nov. and Rhodococcus xishaensis sp. nov. from marine sponges.</title>
        <authorList>
            <person name="Li L."/>
            <person name="Lin H.W."/>
        </authorList>
    </citation>
    <scope>NUCLEOTIDE SEQUENCE [LARGE SCALE GENOMIC DNA]</scope>
    <source>
        <strain evidence="1 2">CCTCC AB2014297</strain>
    </source>
</reference>
<proteinExistence type="predicted"/>
<sequence length="310" mass="32544">MRVVRPAALTVMVLSIGAAAYFSGLLPFLGPGPERAAAEIVDAAVCRTPNELDGRASPPPELLPQSAARPGTVPEDFVPVAAITCDPESEDTMSADLVVATRAHRWEGDFRAAIADLNAPSWGRRLALQSCPTASMVRLPDLWLIDAAGRALRPSYPVDGCGFQRIGGLRAVEALTEVETVEHRFVLSPSGASQLFPCSSVVPTPNPGVAAFDPSQFVPIDSACDYRWEDGGWAFDGARRLHNSVELVAGPPAVGECPAATRAVGSVLDRLGPEFVSPATVLVELDGCRRVLVDGAAPTVASAQTITALE</sequence>
<dbReference type="RefSeq" id="WP_127916533.1">
    <property type="nucleotide sequence ID" value="NZ_RKLP01000006.1"/>
</dbReference>
<gene>
    <name evidence="1" type="ORF">EGT67_13230</name>
</gene>
<name>A0A3S3AFU3_9NOCA</name>
<dbReference type="EMBL" id="RKLP01000006">
    <property type="protein sequence ID" value="RVW09109.1"/>
    <property type="molecule type" value="Genomic_DNA"/>
</dbReference>
<organism evidence="1 2">
    <name type="scientific">Prescottella agglutinans</name>
    <dbReference type="NCBI Taxonomy" id="1644129"/>
    <lineage>
        <taxon>Bacteria</taxon>
        <taxon>Bacillati</taxon>
        <taxon>Actinomycetota</taxon>
        <taxon>Actinomycetes</taxon>
        <taxon>Mycobacteriales</taxon>
        <taxon>Nocardiaceae</taxon>
        <taxon>Prescottella</taxon>
    </lineage>
</organism>
<evidence type="ECO:0000313" key="1">
    <source>
        <dbReference type="EMBL" id="RVW09109.1"/>
    </source>
</evidence>